<reference evidence="2" key="1">
    <citation type="submission" date="2017-02" db="UniProtKB">
        <authorList>
            <consortium name="WormBaseParasite"/>
        </authorList>
    </citation>
    <scope>IDENTIFICATION</scope>
</reference>
<protein>
    <submittedName>
        <fullName evidence="2">Uncharacterized protein</fullName>
    </submittedName>
</protein>
<name>A0A0M3HY39_ASCLU</name>
<sequence length="97" mass="10451">MIAATECCGCYTSNELAGNKQCCVSVCSIGQHTSKPQRQYPKSIFHRFATRALAHVCTDVKQTKAATGTLVRTQALLLFESNVLLNVGTVDDASKLS</sequence>
<dbReference type="WBParaSite" id="ALUE_0000836201-mRNA-1">
    <property type="protein sequence ID" value="ALUE_0000836201-mRNA-1"/>
    <property type="gene ID" value="ALUE_0000836201"/>
</dbReference>
<dbReference type="Proteomes" id="UP000036681">
    <property type="component" value="Unplaced"/>
</dbReference>
<evidence type="ECO:0000313" key="1">
    <source>
        <dbReference type="Proteomes" id="UP000036681"/>
    </source>
</evidence>
<accession>A0A0M3HY39</accession>
<evidence type="ECO:0000313" key="2">
    <source>
        <dbReference type="WBParaSite" id="ALUE_0000836201-mRNA-1"/>
    </source>
</evidence>
<keyword evidence="1" id="KW-1185">Reference proteome</keyword>
<organism evidence="1 2">
    <name type="scientific">Ascaris lumbricoides</name>
    <name type="common">Giant roundworm</name>
    <dbReference type="NCBI Taxonomy" id="6252"/>
    <lineage>
        <taxon>Eukaryota</taxon>
        <taxon>Metazoa</taxon>
        <taxon>Ecdysozoa</taxon>
        <taxon>Nematoda</taxon>
        <taxon>Chromadorea</taxon>
        <taxon>Rhabditida</taxon>
        <taxon>Spirurina</taxon>
        <taxon>Ascaridomorpha</taxon>
        <taxon>Ascaridoidea</taxon>
        <taxon>Ascarididae</taxon>
        <taxon>Ascaris</taxon>
    </lineage>
</organism>
<dbReference type="AlphaFoldDB" id="A0A0M3HY39"/>
<proteinExistence type="predicted"/>